<sequence length="74" mass="7831">MEVKIGVQQAPRELVIESAQGADEVASVVSQALADGGVLTLTDEKGRRVVVPVEKLAYVEIGEPEVRRVGFGAL</sequence>
<dbReference type="Proteomes" id="UP000293638">
    <property type="component" value="Unassembled WGS sequence"/>
</dbReference>
<accession>A0A4Q7NQD6</accession>
<dbReference type="InterPro" id="IPR021456">
    <property type="entry name" value="DUF3107"/>
</dbReference>
<dbReference type="AlphaFoldDB" id="A0A4Q7NQD6"/>
<comment type="caution">
    <text evidence="1">The sequence shown here is derived from an EMBL/GenBank/DDBJ whole genome shotgun (WGS) entry which is preliminary data.</text>
</comment>
<dbReference type="OrthoDB" id="3268468at2"/>
<gene>
    <name evidence="1" type="ORF">EV189_2640</name>
</gene>
<dbReference type="Pfam" id="PF11305">
    <property type="entry name" value="DUF3107"/>
    <property type="match status" value="1"/>
</dbReference>
<reference evidence="1 2" key="1">
    <citation type="submission" date="2019-02" db="EMBL/GenBank/DDBJ databases">
        <title>Genomic Encyclopedia of Type Strains, Phase IV (KMG-IV): sequencing the most valuable type-strain genomes for metagenomic binning, comparative biology and taxonomic classification.</title>
        <authorList>
            <person name="Goeker M."/>
        </authorList>
    </citation>
    <scope>NUCLEOTIDE SEQUENCE [LARGE SCALE GENOMIC DNA]</scope>
    <source>
        <strain evidence="1 2">DSM 45622</strain>
    </source>
</reference>
<keyword evidence="2" id="KW-1185">Reference proteome</keyword>
<evidence type="ECO:0000313" key="2">
    <source>
        <dbReference type="Proteomes" id="UP000293638"/>
    </source>
</evidence>
<name>A0A4Q7NQD6_9ACTN</name>
<organism evidence="1 2">
    <name type="scientific">Motilibacter rhizosphaerae</name>
    <dbReference type="NCBI Taxonomy" id="598652"/>
    <lineage>
        <taxon>Bacteria</taxon>
        <taxon>Bacillati</taxon>
        <taxon>Actinomycetota</taxon>
        <taxon>Actinomycetes</taxon>
        <taxon>Motilibacterales</taxon>
        <taxon>Motilibacteraceae</taxon>
        <taxon>Motilibacter</taxon>
    </lineage>
</organism>
<evidence type="ECO:0000313" key="1">
    <source>
        <dbReference type="EMBL" id="RZS87216.1"/>
    </source>
</evidence>
<dbReference type="RefSeq" id="WP_130493365.1">
    <property type="nucleotide sequence ID" value="NZ_SGXD01000003.1"/>
</dbReference>
<proteinExistence type="predicted"/>
<dbReference type="EMBL" id="SGXD01000003">
    <property type="protein sequence ID" value="RZS87216.1"/>
    <property type="molecule type" value="Genomic_DNA"/>
</dbReference>
<protein>
    <submittedName>
        <fullName evidence="1">Uncharacterized protein DUF3107</fullName>
    </submittedName>
</protein>